<keyword evidence="3" id="KW-1185">Reference proteome</keyword>
<comment type="caution">
    <text evidence="2">The sequence shown here is derived from an EMBL/GenBank/DDBJ whole genome shotgun (WGS) entry which is preliminary data.</text>
</comment>
<dbReference type="InterPro" id="IPR009057">
    <property type="entry name" value="Homeodomain-like_sf"/>
</dbReference>
<gene>
    <name evidence="2" type="ORF">MFIFM68171_02144</name>
</gene>
<dbReference type="Pfam" id="PF05225">
    <property type="entry name" value="HTH_psq"/>
    <property type="match status" value="1"/>
</dbReference>
<dbReference type="GeneID" id="98172889"/>
<evidence type="ECO:0000313" key="3">
    <source>
        <dbReference type="Proteomes" id="UP001628179"/>
    </source>
</evidence>
<dbReference type="Proteomes" id="UP001628179">
    <property type="component" value="Unassembled WGS sequence"/>
</dbReference>
<proteinExistence type="predicted"/>
<organism evidence="2 3">
    <name type="scientific">Madurella fahalii</name>
    <dbReference type="NCBI Taxonomy" id="1157608"/>
    <lineage>
        <taxon>Eukaryota</taxon>
        <taxon>Fungi</taxon>
        <taxon>Dikarya</taxon>
        <taxon>Ascomycota</taxon>
        <taxon>Pezizomycotina</taxon>
        <taxon>Sordariomycetes</taxon>
        <taxon>Sordariomycetidae</taxon>
        <taxon>Sordariales</taxon>
        <taxon>Sordariales incertae sedis</taxon>
        <taxon>Madurella</taxon>
    </lineage>
</organism>
<reference evidence="2 3" key="1">
    <citation type="submission" date="2024-09" db="EMBL/GenBank/DDBJ databases">
        <title>Itraconazole resistance in Madurella fahalii resulting from another homologue of gene encoding cytochrome P450 14-alpha sterol demethylase (CYP51).</title>
        <authorList>
            <person name="Yoshioka I."/>
            <person name="Fahal A.H."/>
            <person name="Kaneko S."/>
            <person name="Yaguchi T."/>
        </authorList>
    </citation>
    <scope>NUCLEOTIDE SEQUENCE [LARGE SCALE GENOMIC DNA]</scope>
    <source>
        <strain evidence="2 3">IFM 68171</strain>
    </source>
</reference>
<evidence type="ECO:0000313" key="2">
    <source>
        <dbReference type="EMBL" id="GAB1311934.1"/>
    </source>
</evidence>
<feature type="domain" description="HTH psq-type" evidence="1">
    <location>
        <begin position="10"/>
        <end position="48"/>
    </location>
</feature>
<name>A0ABQ0G2J3_9PEZI</name>
<sequence length="94" mass="10417">MANKSDTRESQIQLAIAALRAKKVSSIRKAASLFGVPRGTLQDRFNGKHLPPTMAYHPEQRLTPAEEDSVVKAVSQLDAWGWPITIDAIRNFAM</sequence>
<protein>
    <recommendedName>
        <fullName evidence="1">HTH psq-type domain-containing protein</fullName>
    </recommendedName>
</protein>
<evidence type="ECO:0000259" key="1">
    <source>
        <dbReference type="Pfam" id="PF05225"/>
    </source>
</evidence>
<dbReference type="SUPFAM" id="SSF46689">
    <property type="entry name" value="Homeodomain-like"/>
    <property type="match status" value="1"/>
</dbReference>
<accession>A0ABQ0G2J3</accession>
<dbReference type="Gene3D" id="1.10.10.60">
    <property type="entry name" value="Homeodomain-like"/>
    <property type="match status" value="1"/>
</dbReference>
<dbReference type="RefSeq" id="XP_070913667.1">
    <property type="nucleotide sequence ID" value="XM_071057566.1"/>
</dbReference>
<dbReference type="EMBL" id="BAAFSV010000001">
    <property type="protein sequence ID" value="GAB1311934.1"/>
    <property type="molecule type" value="Genomic_DNA"/>
</dbReference>
<dbReference type="InterPro" id="IPR007889">
    <property type="entry name" value="HTH_Psq"/>
</dbReference>